<organism evidence="1 2">
    <name type="scientific">Microlunatus ginsengisoli</name>
    <dbReference type="NCBI Taxonomy" id="363863"/>
    <lineage>
        <taxon>Bacteria</taxon>
        <taxon>Bacillati</taxon>
        <taxon>Actinomycetota</taxon>
        <taxon>Actinomycetes</taxon>
        <taxon>Propionibacteriales</taxon>
        <taxon>Propionibacteriaceae</taxon>
        <taxon>Microlunatus</taxon>
    </lineage>
</organism>
<dbReference type="InterPro" id="IPR011009">
    <property type="entry name" value="Kinase-like_dom_sf"/>
</dbReference>
<dbReference type="EMBL" id="BAABAB010000003">
    <property type="protein sequence ID" value="GAA3604643.1"/>
    <property type="molecule type" value="Genomic_DNA"/>
</dbReference>
<comment type="caution">
    <text evidence="1">The sequence shown here is derived from an EMBL/GenBank/DDBJ whole genome shotgun (WGS) entry which is preliminary data.</text>
</comment>
<dbReference type="Proteomes" id="UP001501490">
    <property type="component" value="Unassembled WGS sequence"/>
</dbReference>
<dbReference type="RefSeq" id="WP_344801306.1">
    <property type="nucleotide sequence ID" value="NZ_BAABAB010000003.1"/>
</dbReference>
<evidence type="ECO:0008006" key="3">
    <source>
        <dbReference type="Google" id="ProtNLM"/>
    </source>
</evidence>
<protein>
    <recommendedName>
        <fullName evidence="3">Phosphotransferase enzyme family protein</fullName>
    </recommendedName>
</protein>
<evidence type="ECO:0000313" key="1">
    <source>
        <dbReference type="EMBL" id="GAA3604643.1"/>
    </source>
</evidence>
<proteinExistence type="predicted"/>
<reference evidence="2" key="1">
    <citation type="journal article" date="2019" name="Int. J. Syst. Evol. Microbiol.">
        <title>The Global Catalogue of Microorganisms (GCM) 10K type strain sequencing project: providing services to taxonomists for standard genome sequencing and annotation.</title>
        <authorList>
            <consortium name="The Broad Institute Genomics Platform"/>
            <consortium name="The Broad Institute Genome Sequencing Center for Infectious Disease"/>
            <person name="Wu L."/>
            <person name="Ma J."/>
        </authorList>
    </citation>
    <scope>NUCLEOTIDE SEQUENCE [LARGE SCALE GENOMIC DNA]</scope>
    <source>
        <strain evidence="2">JCM 16929</strain>
    </source>
</reference>
<keyword evidence="2" id="KW-1185">Reference proteome</keyword>
<dbReference type="SUPFAM" id="SSF56112">
    <property type="entry name" value="Protein kinase-like (PK-like)"/>
    <property type="match status" value="1"/>
</dbReference>
<sequence length="193" mass="20470">MRHAVAQIVGGGPIVSAVSQPGGFSPGTADRLRTAEGRRAFVKAASPAQNEHTPGIHRTEARVVAGLPASPHLPRLLGTYDDGEWVAAVYADIEGAPPAIPWRVREIEATAAALTAIAECCTPNPVPGLRPEDVVGRYLAEVEPDRLTAALAGLSGYFVDAARNPPPRGLPTVRAFQAAHGVSTLRWLRRRLR</sequence>
<gene>
    <name evidence="1" type="ORF">GCM10022236_03100</name>
</gene>
<evidence type="ECO:0000313" key="2">
    <source>
        <dbReference type="Proteomes" id="UP001501490"/>
    </source>
</evidence>
<name>A0ABP6ZDW4_9ACTN</name>
<accession>A0ABP6ZDW4</accession>